<keyword evidence="1" id="KW-1133">Transmembrane helix</keyword>
<accession>C6T6K7</accession>
<dbReference type="EMBL" id="BT093073">
    <property type="protein sequence ID" value="ACU17439.1"/>
    <property type="molecule type" value="mRNA"/>
</dbReference>
<organism evidence="2">
    <name type="scientific">Glycine max</name>
    <name type="common">Soybean</name>
    <name type="synonym">Glycine hispida</name>
    <dbReference type="NCBI Taxonomy" id="3847"/>
    <lineage>
        <taxon>Eukaryota</taxon>
        <taxon>Viridiplantae</taxon>
        <taxon>Streptophyta</taxon>
        <taxon>Embryophyta</taxon>
        <taxon>Tracheophyta</taxon>
        <taxon>Spermatophyta</taxon>
        <taxon>Magnoliopsida</taxon>
        <taxon>eudicotyledons</taxon>
        <taxon>Gunneridae</taxon>
        <taxon>Pentapetalae</taxon>
        <taxon>rosids</taxon>
        <taxon>fabids</taxon>
        <taxon>Fabales</taxon>
        <taxon>Fabaceae</taxon>
        <taxon>Papilionoideae</taxon>
        <taxon>50 kb inversion clade</taxon>
        <taxon>NPAAA clade</taxon>
        <taxon>indigoferoid/millettioid clade</taxon>
        <taxon>Phaseoleae</taxon>
        <taxon>Glycine</taxon>
        <taxon>Glycine subgen. Soja</taxon>
    </lineage>
</organism>
<feature type="transmembrane region" description="Helical" evidence="1">
    <location>
        <begin position="7"/>
        <end position="25"/>
    </location>
</feature>
<dbReference type="AlphaFoldDB" id="C6T6K7"/>
<feature type="non-terminal residue" evidence="2">
    <location>
        <position position="1"/>
    </location>
</feature>
<reference evidence="2" key="1">
    <citation type="submission" date="2009-08" db="EMBL/GenBank/DDBJ databases">
        <authorList>
            <person name="Cheung F."/>
            <person name="Xiao Y."/>
            <person name="Chan A."/>
            <person name="Moskal W."/>
            <person name="Town C.D."/>
        </authorList>
    </citation>
    <scope>NUCLEOTIDE SEQUENCE</scope>
</reference>
<keyword evidence="1" id="KW-0812">Transmembrane</keyword>
<protein>
    <submittedName>
        <fullName evidence="2">Uncharacterized protein</fullName>
    </submittedName>
</protein>
<proteinExistence type="evidence at transcript level"/>
<feature type="non-terminal residue" evidence="2">
    <location>
        <position position="30"/>
    </location>
</feature>
<sequence>FSFVIKLQIYLILIVLCILTTYWHYRHFIL</sequence>
<name>C6T6K7_SOYBN</name>
<evidence type="ECO:0000313" key="2">
    <source>
        <dbReference type="EMBL" id="ACU17439.1"/>
    </source>
</evidence>
<keyword evidence="1" id="KW-0472">Membrane</keyword>
<evidence type="ECO:0000256" key="1">
    <source>
        <dbReference type="SAM" id="Phobius"/>
    </source>
</evidence>